<evidence type="ECO:0000259" key="3">
    <source>
        <dbReference type="Pfam" id="PF13205"/>
    </source>
</evidence>
<feature type="region of interest" description="Disordered" evidence="2">
    <location>
        <begin position="1"/>
        <end position="21"/>
    </location>
</feature>
<dbReference type="Proteomes" id="UP001549146">
    <property type="component" value="Unassembled WGS sequence"/>
</dbReference>
<dbReference type="EMBL" id="JBEPMO010000004">
    <property type="protein sequence ID" value="MET3731484.1"/>
    <property type="molecule type" value="Genomic_DNA"/>
</dbReference>
<accession>A0ABV2LTK9</accession>
<feature type="region of interest" description="Disordered" evidence="2">
    <location>
        <begin position="522"/>
        <end position="541"/>
    </location>
</feature>
<keyword evidence="5" id="KW-1185">Reference proteome</keyword>
<proteinExistence type="predicted"/>
<evidence type="ECO:0000256" key="1">
    <source>
        <dbReference type="ARBA" id="ARBA00022729"/>
    </source>
</evidence>
<name>A0ABV2LTK9_9FLAO</name>
<evidence type="ECO:0000313" key="5">
    <source>
        <dbReference type="Proteomes" id="UP001549146"/>
    </source>
</evidence>
<dbReference type="RefSeq" id="WP_354507787.1">
    <property type="nucleotide sequence ID" value="NZ_JBEPMO010000004.1"/>
</dbReference>
<gene>
    <name evidence="4" type="ORF">ABID46_001053</name>
</gene>
<evidence type="ECO:0000256" key="2">
    <source>
        <dbReference type="SAM" id="MobiDB-lite"/>
    </source>
</evidence>
<reference evidence="4 5" key="1">
    <citation type="submission" date="2024-06" db="EMBL/GenBank/DDBJ databases">
        <title>Genomic Encyclopedia of Type Strains, Phase IV (KMG-IV): sequencing the most valuable type-strain genomes for metagenomic binning, comparative biology and taxonomic classification.</title>
        <authorList>
            <person name="Goeker M."/>
        </authorList>
    </citation>
    <scope>NUCLEOTIDE SEQUENCE [LARGE SCALE GENOMIC DNA]</scope>
    <source>
        <strain evidence="4 5">DSM 29388</strain>
    </source>
</reference>
<protein>
    <submittedName>
        <fullName evidence="4">Uncharacterized protein (DUF2141 family)</fullName>
    </submittedName>
</protein>
<dbReference type="Pfam" id="PF13205">
    <property type="entry name" value="Big_5"/>
    <property type="match status" value="1"/>
</dbReference>
<organism evidence="4 5">
    <name type="scientific">Moheibacter stercoris</name>
    <dbReference type="NCBI Taxonomy" id="1628251"/>
    <lineage>
        <taxon>Bacteria</taxon>
        <taxon>Pseudomonadati</taxon>
        <taxon>Bacteroidota</taxon>
        <taxon>Flavobacteriia</taxon>
        <taxon>Flavobacteriales</taxon>
        <taxon>Weeksellaceae</taxon>
        <taxon>Moheibacter</taxon>
    </lineage>
</organism>
<evidence type="ECO:0000313" key="4">
    <source>
        <dbReference type="EMBL" id="MET3731484.1"/>
    </source>
</evidence>
<feature type="domain" description="SbsA Ig-like" evidence="3">
    <location>
        <begin position="16"/>
        <end position="120"/>
    </location>
</feature>
<comment type="caution">
    <text evidence="4">The sequence shown here is derived from an EMBL/GenBank/DDBJ whole genome shotgun (WGS) entry which is preliminary data.</text>
</comment>
<keyword evidence="1" id="KW-0732">Signal</keyword>
<sequence length="541" mass="62193">MFGCARQGTPTGGPKDVDPPKFLGAQPDTLSLQVPTNLKEIKIEFDEYIILKEHTKNIVISPPLESSASFMPIGSPSKTLRVKFNEALQPNTTYNINFGNAIQDNNEGNKLPYFQYVFSTGDYIDSLKISGKANISNQKKKSEDLIVALFKIDSAYTDSLVLKSKPFYVSKVNADGEFNLNYLSPGKYQMIAFDDVAQNMQFDIGKEKFGFVDEIIDLNQNQEYNIELFDQLPPYKVGKAEQKGYGHIRFKFEGQPETIDIQSLDMDFNSAKYSYQPKSDSIEFWFQPSVDSISENSKRLKFLVKNQELSDTISVVYSNAIKHKLNIDTKGKLEYAPGRPVQLTTNYPIISMDSSKIKVWKDSIRIPTKLIKNSKNDQKITLDFPMEIQSRYEVNILPDALTDFFGKTNDTIQFEVKTRTRTDYGNLKLNIQNKPNHPFWLQMYNDRDVLLDEQYTTASYFEFNYLPAAKFYFKILVDENENGHWDTGNFFERKQPEASYVYPTEITTRAMWDMEETWVIPSNSPVESKEKSPTELEEDLP</sequence>
<dbReference type="InterPro" id="IPR032812">
    <property type="entry name" value="SbsA_Ig"/>
</dbReference>